<keyword evidence="3" id="KW-1185">Reference proteome</keyword>
<dbReference type="Proteomes" id="UP001465976">
    <property type="component" value="Unassembled WGS sequence"/>
</dbReference>
<protein>
    <recommendedName>
        <fullName evidence="4">BZIP domain-containing protein</fullName>
    </recommendedName>
</protein>
<feature type="region of interest" description="Disordered" evidence="1">
    <location>
        <begin position="31"/>
        <end position="109"/>
    </location>
</feature>
<sequence length="186" mass="21312">MAPPTRYSTKADKKKAVCEKSARYYERNSEAIKARKRAKRAETKRQSLQNELQQPETETKRHSLQKELQQPESRSKAQSRNRRCRKHNKVLQPACLSRSSPAPMTPPLEQPALQALSLPAPALPFNDRVTAHDWSSCDWDSKTLKDELHWGTDCIWSMNLGPVVDSEDEAWYAERLHLATVIPEHG</sequence>
<evidence type="ECO:0008006" key="4">
    <source>
        <dbReference type="Google" id="ProtNLM"/>
    </source>
</evidence>
<dbReference type="EMBL" id="JBAHYK010000594">
    <property type="protein sequence ID" value="KAL0572705.1"/>
    <property type="molecule type" value="Genomic_DNA"/>
</dbReference>
<evidence type="ECO:0000256" key="1">
    <source>
        <dbReference type="SAM" id="MobiDB-lite"/>
    </source>
</evidence>
<feature type="compositionally biased region" description="Polar residues" evidence="1">
    <location>
        <begin position="66"/>
        <end position="76"/>
    </location>
</feature>
<proteinExistence type="predicted"/>
<accession>A0ABR3FC87</accession>
<name>A0ABR3FC87_9AGAR</name>
<feature type="compositionally biased region" description="Basic residues" evidence="1">
    <location>
        <begin position="77"/>
        <end position="89"/>
    </location>
</feature>
<comment type="caution">
    <text evidence="2">The sequence shown here is derived from an EMBL/GenBank/DDBJ whole genome shotgun (WGS) entry which is preliminary data.</text>
</comment>
<evidence type="ECO:0000313" key="3">
    <source>
        <dbReference type="Proteomes" id="UP001465976"/>
    </source>
</evidence>
<feature type="compositionally biased region" description="Polar residues" evidence="1">
    <location>
        <begin position="46"/>
        <end position="56"/>
    </location>
</feature>
<organism evidence="2 3">
    <name type="scientific">Marasmius crinis-equi</name>
    <dbReference type="NCBI Taxonomy" id="585013"/>
    <lineage>
        <taxon>Eukaryota</taxon>
        <taxon>Fungi</taxon>
        <taxon>Dikarya</taxon>
        <taxon>Basidiomycota</taxon>
        <taxon>Agaricomycotina</taxon>
        <taxon>Agaricomycetes</taxon>
        <taxon>Agaricomycetidae</taxon>
        <taxon>Agaricales</taxon>
        <taxon>Marasmiineae</taxon>
        <taxon>Marasmiaceae</taxon>
        <taxon>Marasmius</taxon>
    </lineage>
</organism>
<reference evidence="2 3" key="1">
    <citation type="submission" date="2024-02" db="EMBL/GenBank/DDBJ databases">
        <title>A draft genome for the cacao thread blight pathogen Marasmius crinis-equi.</title>
        <authorList>
            <person name="Cohen S.P."/>
            <person name="Baruah I.K."/>
            <person name="Amoako-Attah I."/>
            <person name="Bukari Y."/>
            <person name="Meinhardt L.W."/>
            <person name="Bailey B.A."/>
        </authorList>
    </citation>
    <scope>NUCLEOTIDE SEQUENCE [LARGE SCALE GENOMIC DNA]</scope>
    <source>
        <strain evidence="2 3">GH-76</strain>
    </source>
</reference>
<evidence type="ECO:0000313" key="2">
    <source>
        <dbReference type="EMBL" id="KAL0572705.1"/>
    </source>
</evidence>
<gene>
    <name evidence="2" type="ORF">V5O48_009256</name>
</gene>